<name>A0A1X0R0R4_RHIZD</name>
<dbReference type="AlphaFoldDB" id="A0A1X0R0R4"/>
<organism evidence="2">
    <name type="scientific">Rhizopus microsporus var. microsporus</name>
    <dbReference type="NCBI Taxonomy" id="86635"/>
    <lineage>
        <taxon>Eukaryota</taxon>
        <taxon>Fungi</taxon>
        <taxon>Fungi incertae sedis</taxon>
        <taxon>Mucoromycota</taxon>
        <taxon>Mucoromycotina</taxon>
        <taxon>Mucoromycetes</taxon>
        <taxon>Mucorales</taxon>
        <taxon>Mucorineae</taxon>
        <taxon>Rhizopodaceae</taxon>
        <taxon>Rhizopus</taxon>
    </lineage>
</organism>
<gene>
    <name evidence="2" type="ORF">BCV72DRAFT_250474</name>
</gene>
<evidence type="ECO:0000313" key="2">
    <source>
        <dbReference type="EMBL" id="ORE05633.1"/>
    </source>
</evidence>
<proteinExistence type="predicted"/>
<sequence>MYKQERFNIESSIDDSYHNVFNCEFANDKLGPRKLTIDHLKVLRESKGILGDMIIQEFMQAKDARRLIIPSFEANSLEGETKLTKPVASGLYTVRHFVSVDIPYLVHDLSVLRVKPIPRLKFMKYHSIKDDHLLHGAIKRERKLKKKKKSSSYRRSPSNDNDIAETETNWTRRTWFPSLKIGSSINIPFDLCSIITITPHP</sequence>
<evidence type="ECO:0000256" key="1">
    <source>
        <dbReference type="SAM" id="MobiDB-lite"/>
    </source>
</evidence>
<dbReference type="Proteomes" id="UP000242414">
    <property type="component" value="Unassembled WGS sequence"/>
</dbReference>
<dbReference type="OrthoDB" id="2289593at2759"/>
<feature type="region of interest" description="Disordered" evidence="1">
    <location>
        <begin position="144"/>
        <end position="164"/>
    </location>
</feature>
<dbReference type="EMBL" id="KV921940">
    <property type="protein sequence ID" value="ORE05633.1"/>
    <property type="molecule type" value="Genomic_DNA"/>
</dbReference>
<dbReference type="VEuPathDB" id="FungiDB:BCV72DRAFT_250474"/>
<reference evidence="2" key="1">
    <citation type="journal article" date="2016" name="Proc. Natl. Acad. Sci. U.S.A.">
        <title>Lipid metabolic changes in an early divergent fungus govern the establishment of a mutualistic symbiosis with endobacteria.</title>
        <authorList>
            <person name="Lastovetsky O.A."/>
            <person name="Gaspar M.L."/>
            <person name="Mondo S.J."/>
            <person name="LaButti K.M."/>
            <person name="Sandor L."/>
            <person name="Grigoriev I.V."/>
            <person name="Henry S.A."/>
            <person name="Pawlowska T.E."/>
        </authorList>
    </citation>
    <scope>NUCLEOTIDE SEQUENCE [LARGE SCALE GENOMIC DNA]</scope>
    <source>
        <strain evidence="2">ATCC 52814</strain>
    </source>
</reference>
<accession>A0A1X0R0R4</accession>
<protein>
    <submittedName>
        <fullName evidence="2">Uncharacterized protein</fullName>
    </submittedName>
</protein>